<dbReference type="RefSeq" id="XP_007772407.1">
    <property type="nucleotide sequence ID" value="XM_007774217.1"/>
</dbReference>
<dbReference type="GeneID" id="19208268"/>
<organism evidence="2 3">
    <name type="scientific">Coniophora puteana (strain RWD-64-598)</name>
    <name type="common">Brown rot fungus</name>
    <dbReference type="NCBI Taxonomy" id="741705"/>
    <lineage>
        <taxon>Eukaryota</taxon>
        <taxon>Fungi</taxon>
        <taxon>Dikarya</taxon>
        <taxon>Basidiomycota</taxon>
        <taxon>Agaricomycotina</taxon>
        <taxon>Agaricomycetes</taxon>
        <taxon>Agaricomycetidae</taxon>
        <taxon>Boletales</taxon>
        <taxon>Coniophorineae</taxon>
        <taxon>Coniophoraceae</taxon>
        <taxon>Coniophora</taxon>
    </lineage>
</organism>
<dbReference type="SUPFAM" id="SSF82171">
    <property type="entry name" value="DPP6 N-terminal domain-like"/>
    <property type="match status" value="1"/>
</dbReference>
<dbReference type="SMART" id="SM00320">
    <property type="entry name" value="WD40"/>
    <property type="match status" value="5"/>
</dbReference>
<dbReference type="InterPro" id="IPR015943">
    <property type="entry name" value="WD40/YVTN_repeat-like_dom_sf"/>
</dbReference>
<dbReference type="InterPro" id="IPR001680">
    <property type="entry name" value="WD40_rpt"/>
</dbReference>
<proteinExistence type="predicted"/>
<dbReference type="EMBL" id="JH711584">
    <property type="protein sequence ID" value="EIW77351.1"/>
    <property type="molecule type" value="Genomic_DNA"/>
</dbReference>
<dbReference type="PROSITE" id="PS50082">
    <property type="entry name" value="WD_REPEATS_2"/>
    <property type="match status" value="1"/>
</dbReference>
<dbReference type="Pfam" id="PF00400">
    <property type="entry name" value="WD40"/>
    <property type="match status" value="4"/>
</dbReference>
<dbReference type="Proteomes" id="UP000053558">
    <property type="component" value="Unassembled WGS sequence"/>
</dbReference>
<gene>
    <name evidence="2" type="ORF">CONPUDRAFT_62959</name>
</gene>
<accession>A0A5M3MFI4</accession>
<sequence>MLPDAHSTPDAGDAPRPFAGHAGKITAIEYSPDGRHIATASKDATVRLWDPLTGQELQKLDTTYRAEDSVQWFPDGRHFISSSMCDDYIRTWDTETGEQVREYFFRGGSCIALSPDGTLLAAGSACYSGSVIFFNTKTGDEHVHSLDGPSRACRRVLFSPNGSTLAIVLDDAYEKNLCIVFNVLGDCKTVFVQHTSKVLDVAFSPNGEQFSYTTTDDDIPICSTSS</sequence>
<feature type="repeat" description="WD" evidence="1">
    <location>
        <begin position="18"/>
        <end position="59"/>
    </location>
</feature>
<comment type="caution">
    <text evidence="2">The sequence shown here is derived from an EMBL/GenBank/DDBJ whole genome shotgun (WGS) entry which is preliminary data.</text>
</comment>
<dbReference type="KEGG" id="cput:CONPUDRAFT_62959"/>
<reference evidence="3" key="1">
    <citation type="journal article" date="2012" name="Science">
        <title>The Paleozoic origin of enzymatic lignin decomposition reconstructed from 31 fungal genomes.</title>
        <authorList>
            <person name="Floudas D."/>
            <person name="Binder M."/>
            <person name="Riley R."/>
            <person name="Barry K."/>
            <person name="Blanchette R.A."/>
            <person name="Henrissat B."/>
            <person name="Martinez A.T."/>
            <person name="Otillar R."/>
            <person name="Spatafora J.W."/>
            <person name="Yadav J.S."/>
            <person name="Aerts A."/>
            <person name="Benoit I."/>
            <person name="Boyd A."/>
            <person name="Carlson A."/>
            <person name="Copeland A."/>
            <person name="Coutinho P.M."/>
            <person name="de Vries R.P."/>
            <person name="Ferreira P."/>
            <person name="Findley K."/>
            <person name="Foster B."/>
            <person name="Gaskell J."/>
            <person name="Glotzer D."/>
            <person name="Gorecki P."/>
            <person name="Heitman J."/>
            <person name="Hesse C."/>
            <person name="Hori C."/>
            <person name="Igarashi K."/>
            <person name="Jurgens J.A."/>
            <person name="Kallen N."/>
            <person name="Kersten P."/>
            <person name="Kohler A."/>
            <person name="Kuees U."/>
            <person name="Kumar T.K.A."/>
            <person name="Kuo A."/>
            <person name="LaButti K."/>
            <person name="Larrondo L.F."/>
            <person name="Lindquist E."/>
            <person name="Ling A."/>
            <person name="Lombard V."/>
            <person name="Lucas S."/>
            <person name="Lundell T."/>
            <person name="Martin R."/>
            <person name="McLaughlin D.J."/>
            <person name="Morgenstern I."/>
            <person name="Morin E."/>
            <person name="Murat C."/>
            <person name="Nagy L.G."/>
            <person name="Nolan M."/>
            <person name="Ohm R.A."/>
            <person name="Patyshakuliyeva A."/>
            <person name="Rokas A."/>
            <person name="Ruiz-Duenas F.J."/>
            <person name="Sabat G."/>
            <person name="Salamov A."/>
            <person name="Samejima M."/>
            <person name="Schmutz J."/>
            <person name="Slot J.C."/>
            <person name="St John F."/>
            <person name="Stenlid J."/>
            <person name="Sun H."/>
            <person name="Sun S."/>
            <person name="Syed K."/>
            <person name="Tsang A."/>
            <person name="Wiebenga A."/>
            <person name="Young D."/>
            <person name="Pisabarro A."/>
            <person name="Eastwood D.C."/>
            <person name="Martin F."/>
            <person name="Cullen D."/>
            <person name="Grigoriev I.V."/>
            <person name="Hibbett D.S."/>
        </authorList>
    </citation>
    <scope>NUCLEOTIDE SEQUENCE [LARGE SCALE GENOMIC DNA]</scope>
    <source>
        <strain evidence="3">RWD-64-598 SS2</strain>
    </source>
</reference>
<name>A0A5M3MFI4_CONPW</name>
<dbReference type="OrthoDB" id="5240432at2759"/>
<feature type="non-terminal residue" evidence="2">
    <location>
        <position position="226"/>
    </location>
</feature>
<dbReference type="PANTHER" id="PTHR19879">
    <property type="entry name" value="TRANSCRIPTION INITIATION FACTOR TFIID"/>
    <property type="match status" value="1"/>
</dbReference>
<evidence type="ECO:0000313" key="3">
    <source>
        <dbReference type="Proteomes" id="UP000053558"/>
    </source>
</evidence>
<protein>
    <submittedName>
        <fullName evidence="2">WD40 repeat-like protein</fullName>
    </submittedName>
</protein>
<keyword evidence="3" id="KW-1185">Reference proteome</keyword>
<dbReference type="AlphaFoldDB" id="A0A5M3MFI4"/>
<evidence type="ECO:0000313" key="2">
    <source>
        <dbReference type="EMBL" id="EIW77351.1"/>
    </source>
</evidence>
<evidence type="ECO:0000256" key="1">
    <source>
        <dbReference type="PROSITE-ProRule" id="PRU00221"/>
    </source>
</evidence>
<dbReference type="Gene3D" id="2.130.10.10">
    <property type="entry name" value="YVTN repeat-like/Quinoprotein amine dehydrogenase"/>
    <property type="match status" value="2"/>
</dbReference>
<dbReference type="PROSITE" id="PS50294">
    <property type="entry name" value="WD_REPEATS_REGION"/>
    <property type="match status" value="1"/>
</dbReference>
<dbReference type="PANTHER" id="PTHR19879:SF9">
    <property type="entry name" value="TRANSCRIPTION INITIATION FACTOR TFIID SUBUNIT 5"/>
    <property type="match status" value="1"/>
</dbReference>
<keyword evidence="1" id="KW-0853">WD repeat</keyword>